<evidence type="ECO:0000259" key="4">
    <source>
        <dbReference type="Pfam" id="PF00561"/>
    </source>
</evidence>
<dbReference type="Gene3D" id="3.40.50.1820">
    <property type="entry name" value="alpha/beta hydrolase"/>
    <property type="match status" value="1"/>
</dbReference>
<accession>A0A518BGT6</accession>
<dbReference type="InterPro" id="IPR050266">
    <property type="entry name" value="AB_hydrolase_sf"/>
</dbReference>
<evidence type="ECO:0000256" key="3">
    <source>
        <dbReference type="SAM" id="SignalP"/>
    </source>
</evidence>
<feature type="domain" description="AB hydrolase-1" evidence="4">
    <location>
        <begin position="78"/>
        <end position="325"/>
    </location>
</feature>
<evidence type="ECO:0000313" key="6">
    <source>
        <dbReference type="Proteomes" id="UP000316921"/>
    </source>
</evidence>
<dbReference type="Proteomes" id="UP000316921">
    <property type="component" value="Chromosome"/>
</dbReference>
<dbReference type="EC" id="3.4.11.5" evidence="5"/>
<dbReference type="GO" id="GO:0006508">
    <property type="term" value="P:proteolysis"/>
    <property type="evidence" value="ECO:0007669"/>
    <property type="project" value="InterPro"/>
</dbReference>
<dbReference type="RefSeq" id="WP_419192178.1">
    <property type="nucleotide sequence ID" value="NZ_CP036287.1"/>
</dbReference>
<feature type="signal peptide" evidence="3">
    <location>
        <begin position="1"/>
        <end position="25"/>
    </location>
</feature>
<keyword evidence="5" id="KW-0645">Protease</keyword>
<keyword evidence="2 5" id="KW-0378">Hydrolase</keyword>
<dbReference type="KEGG" id="pbap:Pla133_12570"/>
<dbReference type="PRINTS" id="PR00793">
    <property type="entry name" value="PROAMNOPTASE"/>
</dbReference>
<dbReference type="InterPro" id="IPR002410">
    <property type="entry name" value="Peptidase_S33"/>
</dbReference>
<dbReference type="PANTHER" id="PTHR43798">
    <property type="entry name" value="MONOACYLGLYCEROL LIPASE"/>
    <property type="match status" value="1"/>
</dbReference>
<proteinExistence type="inferred from homology"/>
<dbReference type="SUPFAM" id="SSF53474">
    <property type="entry name" value="alpha/beta-Hydrolases"/>
    <property type="match status" value="1"/>
</dbReference>
<dbReference type="AlphaFoldDB" id="A0A518BGT6"/>
<feature type="chain" id="PRO_5021764875" evidence="3">
    <location>
        <begin position="26"/>
        <end position="355"/>
    </location>
</feature>
<reference evidence="5 6" key="1">
    <citation type="submission" date="2019-02" db="EMBL/GenBank/DDBJ databases">
        <title>Deep-cultivation of Planctomycetes and their phenomic and genomic characterization uncovers novel biology.</title>
        <authorList>
            <person name="Wiegand S."/>
            <person name="Jogler M."/>
            <person name="Boedeker C."/>
            <person name="Pinto D."/>
            <person name="Vollmers J."/>
            <person name="Rivas-Marin E."/>
            <person name="Kohn T."/>
            <person name="Peeters S.H."/>
            <person name="Heuer A."/>
            <person name="Rast P."/>
            <person name="Oberbeckmann S."/>
            <person name="Bunk B."/>
            <person name="Jeske O."/>
            <person name="Meyerdierks A."/>
            <person name="Storesund J.E."/>
            <person name="Kallscheuer N."/>
            <person name="Luecker S."/>
            <person name="Lage O.M."/>
            <person name="Pohl T."/>
            <person name="Merkel B.J."/>
            <person name="Hornburger P."/>
            <person name="Mueller R.-W."/>
            <person name="Bruemmer F."/>
            <person name="Labrenz M."/>
            <person name="Spormann A.M."/>
            <person name="Op den Camp H."/>
            <person name="Overmann J."/>
            <person name="Amann R."/>
            <person name="Jetten M.S.M."/>
            <person name="Mascher T."/>
            <person name="Medema M.H."/>
            <person name="Devos D.P."/>
            <person name="Kaster A.-K."/>
            <person name="Ovreas L."/>
            <person name="Rohde M."/>
            <person name="Galperin M.Y."/>
            <person name="Jogler C."/>
        </authorList>
    </citation>
    <scope>NUCLEOTIDE SEQUENCE [LARGE SCALE GENOMIC DNA]</scope>
    <source>
        <strain evidence="5 6">Pla133</strain>
    </source>
</reference>
<dbReference type="EMBL" id="CP036287">
    <property type="protein sequence ID" value="QDU66191.1"/>
    <property type="molecule type" value="Genomic_DNA"/>
</dbReference>
<keyword evidence="3" id="KW-0732">Signal</keyword>
<evidence type="ECO:0000256" key="2">
    <source>
        <dbReference type="ARBA" id="ARBA00022801"/>
    </source>
</evidence>
<dbReference type="InterPro" id="IPR000073">
    <property type="entry name" value="AB_hydrolase_1"/>
</dbReference>
<keyword evidence="6" id="KW-1185">Reference proteome</keyword>
<gene>
    <name evidence="5" type="primary">fpaP</name>
    <name evidence="5" type="ORF">Pla133_12570</name>
</gene>
<dbReference type="InterPro" id="IPR005945">
    <property type="entry name" value="Pro_imino_pep"/>
</dbReference>
<dbReference type="GO" id="GO:0016020">
    <property type="term" value="C:membrane"/>
    <property type="evidence" value="ECO:0007669"/>
    <property type="project" value="TreeGrafter"/>
</dbReference>
<comment type="similarity">
    <text evidence="1">Belongs to the peptidase S33 family.</text>
</comment>
<evidence type="ECO:0000256" key="1">
    <source>
        <dbReference type="ARBA" id="ARBA00010088"/>
    </source>
</evidence>
<protein>
    <submittedName>
        <fullName evidence="5">Proline iminopeptidase</fullName>
        <ecNumber evidence="5">3.4.11.5</ecNumber>
    </submittedName>
</protein>
<dbReference type="NCBIfam" id="TIGR01250">
    <property type="entry name" value="pro_imino_pep_2"/>
    <property type="match status" value="1"/>
</dbReference>
<dbReference type="GO" id="GO:0004177">
    <property type="term" value="F:aminopeptidase activity"/>
    <property type="evidence" value="ECO:0007669"/>
    <property type="project" value="UniProtKB-KW"/>
</dbReference>
<keyword evidence="5" id="KW-0031">Aminopeptidase</keyword>
<sequence precursor="true">MLPTLRGISICVCFALLGCQAPHTAGPSSVHSASESYLDYSDRDDRLNGGVRMVPIEKPKGSFEVWNKRVGNAPKIKVLLLHGGPGLTQEYLEAFDSFLPAAGVVYYYYDQLGSYYSDQPDEPELRELPRFVDEVEQVRQTRGLDADEFYLYRHSWGGMLAIEYALRRQDHLKGLIVSNMMSSIPAYNEYAERFFKETMDPEVLAALQAFESAQDYENPRYMELLYEHHYVEHFLRVPLEQWPEPVNRGFDHLNADIYVPMQGPRELGASGKLATWDRAADLDRITVPTLVIVARHDNMDPVYLEWMAQTVQRGRFLFCPDGSRCALYDDQQVYMDGLIRFLQDVDAGATALAVT</sequence>
<dbReference type="PROSITE" id="PS51257">
    <property type="entry name" value="PROKAR_LIPOPROTEIN"/>
    <property type="match status" value="1"/>
</dbReference>
<dbReference type="InterPro" id="IPR029058">
    <property type="entry name" value="AB_hydrolase_fold"/>
</dbReference>
<dbReference type="PANTHER" id="PTHR43798:SF31">
    <property type="entry name" value="AB HYDROLASE SUPERFAMILY PROTEIN YCLE"/>
    <property type="match status" value="1"/>
</dbReference>
<evidence type="ECO:0000313" key="5">
    <source>
        <dbReference type="EMBL" id="QDU66191.1"/>
    </source>
</evidence>
<dbReference type="Pfam" id="PF00561">
    <property type="entry name" value="Abhydrolase_1"/>
    <property type="match status" value="1"/>
</dbReference>
<name>A0A518BGT6_9BACT</name>
<organism evidence="5 6">
    <name type="scientific">Engelhardtia mirabilis</name>
    <dbReference type="NCBI Taxonomy" id="2528011"/>
    <lineage>
        <taxon>Bacteria</taxon>
        <taxon>Pseudomonadati</taxon>
        <taxon>Planctomycetota</taxon>
        <taxon>Planctomycetia</taxon>
        <taxon>Planctomycetia incertae sedis</taxon>
        <taxon>Engelhardtia</taxon>
    </lineage>
</organism>